<dbReference type="PROSITE" id="PS50110">
    <property type="entry name" value="RESPONSE_REGULATORY"/>
    <property type="match status" value="1"/>
</dbReference>
<dbReference type="GO" id="GO:0003677">
    <property type="term" value="F:DNA binding"/>
    <property type="evidence" value="ECO:0007669"/>
    <property type="project" value="UniProtKB-KW"/>
</dbReference>
<keyword evidence="5" id="KW-1185">Reference proteome</keyword>
<feature type="domain" description="Response regulatory" evidence="3">
    <location>
        <begin position="4"/>
        <end position="119"/>
    </location>
</feature>
<dbReference type="SUPFAM" id="SSF52172">
    <property type="entry name" value="CheY-like"/>
    <property type="match status" value="1"/>
</dbReference>
<dbReference type="Pfam" id="PF00072">
    <property type="entry name" value="Response_reg"/>
    <property type="match status" value="1"/>
</dbReference>
<dbReference type="EMBL" id="QWDC01000002">
    <property type="protein sequence ID" value="RFZ93081.1"/>
    <property type="molecule type" value="Genomic_DNA"/>
</dbReference>
<comment type="caution">
    <text evidence="4">The sequence shown here is derived from an EMBL/GenBank/DDBJ whole genome shotgun (WGS) entry which is preliminary data.</text>
</comment>
<feature type="modified residue" description="4-aspartylphosphate" evidence="2">
    <location>
        <position position="52"/>
    </location>
</feature>
<dbReference type="PANTHER" id="PTHR44591:SF3">
    <property type="entry name" value="RESPONSE REGULATORY DOMAIN-CONTAINING PROTEIN"/>
    <property type="match status" value="1"/>
</dbReference>
<protein>
    <submittedName>
        <fullName evidence="4">DNA-binding response regulator</fullName>
    </submittedName>
</protein>
<name>A0A372NVT7_9SPHI</name>
<dbReference type="InterPro" id="IPR001789">
    <property type="entry name" value="Sig_transdc_resp-reg_receiver"/>
</dbReference>
<dbReference type="PANTHER" id="PTHR44591">
    <property type="entry name" value="STRESS RESPONSE REGULATOR PROTEIN 1"/>
    <property type="match status" value="1"/>
</dbReference>
<dbReference type="OrthoDB" id="710898at2"/>
<keyword evidence="4" id="KW-0238">DNA-binding</keyword>
<dbReference type="GO" id="GO:0000160">
    <property type="term" value="P:phosphorelay signal transduction system"/>
    <property type="evidence" value="ECO:0007669"/>
    <property type="project" value="InterPro"/>
</dbReference>
<dbReference type="InterPro" id="IPR050595">
    <property type="entry name" value="Bact_response_regulator"/>
</dbReference>
<dbReference type="AlphaFoldDB" id="A0A372NVT7"/>
<proteinExistence type="predicted"/>
<dbReference type="Gene3D" id="3.40.50.2300">
    <property type="match status" value="1"/>
</dbReference>
<keyword evidence="1 2" id="KW-0597">Phosphoprotein</keyword>
<dbReference type="InterPro" id="IPR011006">
    <property type="entry name" value="CheY-like_superfamily"/>
</dbReference>
<sequence length="120" mass="13425">MARRILVIDDDEDILEILNIIFQENGYDIVMSNTGEAAEHIRVIQPDLILLDVRIIGSAKNGPEICKEIKSQLETRHLPVMLVSAESDLSVIAKECGADAYIRKPFDIFDLLAKTEECLA</sequence>
<evidence type="ECO:0000256" key="2">
    <source>
        <dbReference type="PROSITE-ProRule" id="PRU00169"/>
    </source>
</evidence>
<evidence type="ECO:0000313" key="4">
    <source>
        <dbReference type="EMBL" id="RFZ93081.1"/>
    </source>
</evidence>
<dbReference type="SMART" id="SM00448">
    <property type="entry name" value="REC"/>
    <property type="match status" value="1"/>
</dbReference>
<reference evidence="4 5" key="1">
    <citation type="submission" date="2018-08" db="EMBL/GenBank/DDBJ databases">
        <title>Mucilaginibacter sp. MYSH2.</title>
        <authorList>
            <person name="Seo T."/>
        </authorList>
    </citation>
    <scope>NUCLEOTIDE SEQUENCE [LARGE SCALE GENOMIC DNA]</scope>
    <source>
        <strain evidence="4 5">MYSH2</strain>
    </source>
</reference>
<evidence type="ECO:0000256" key="1">
    <source>
        <dbReference type="ARBA" id="ARBA00022553"/>
    </source>
</evidence>
<organism evidence="4 5">
    <name type="scientific">Mucilaginibacter conchicola</name>
    <dbReference type="NCBI Taxonomy" id="2303333"/>
    <lineage>
        <taxon>Bacteria</taxon>
        <taxon>Pseudomonadati</taxon>
        <taxon>Bacteroidota</taxon>
        <taxon>Sphingobacteriia</taxon>
        <taxon>Sphingobacteriales</taxon>
        <taxon>Sphingobacteriaceae</taxon>
        <taxon>Mucilaginibacter</taxon>
    </lineage>
</organism>
<gene>
    <name evidence="4" type="ORF">D0C36_16155</name>
</gene>
<evidence type="ECO:0000259" key="3">
    <source>
        <dbReference type="PROSITE" id="PS50110"/>
    </source>
</evidence>
<dbReference type="Proteomes" id="UP000264217">
    <property type="component" value="Unassembled WGS sequence"/>
</dbReference>
<evidence type="ECO:0000313" key="5">
    <source>
        <dbReference type="Proteomes" id="UP000264217"/>
    </source>
</evidence>
<accession>A0A372NVT7</accession>